<dbReference type="InterPro" id="IPR017853">
    <property type="entry name" value="GH"/>
</dbReference>
<dbReference type="Proteomes" id="UP000620550">
    <property type="component" value="Unassembled WGS sequence"/>
</dbReference>
<organism evidence="8 9">
    <name type="scientific">Sphingobacterium griseoflavum</name>
    <dbReference type="NCBI Taxonomy" id="1474952"/>
    <lineage>
        <taxon>Bacteria</taxon>
        <taxon>Pseudomonadati</taxon>
        <taxon>Bacteroidota</taxon>
        <taxon>Sphingobacteriia</taxon>
        <taxon>Sphingobacteriales</taxon>
        <taxon>Sphingobacteriaceae</taxon>
        <taxon>Sphingobacterium</taxon>
    </lineage>
</organism>
<dbReference type="InterPro" id="IPR006102">
    <property type="entry name" value="Ig-like_GH2"/>
</dbReference>
<comment type="similarity">
    <text evidence="1">Belongs to the glycosyl hydrolase 2 family.</text>
</comment>
<dbReference type="SUPFAM" id="SSF51445">
    <property type="entry name" value="(Trans)glycosidases"/>
    <property type="match status" value="1"/>
</dbReference>
<comment type="caution">
    <text evidence="8">The sequence shown here is derived from an EMBL/GenBank/DDBJ whole genome shotgun (WGS) entry which is preliminary data.</text>
</comment>
<dbReference type="InterPro" id="IPR013783">
    <property type="entry name" value="Ig-like_fold"/>
</dbReference>
<evidence type="ECO:0000256" key="4">
    <source>
        <dbReference type="SAM" id="SignalP"/>
    </source>
</evidence>
<gene>
    <name evidence="8" type="ORF">GCM10017764_33100</name>
</gene>
<evidence type="ECO:0000259" key="7">
    <source>
        <dbReference type="Pfam" id="PF02837"/>
    </source>
</evidence>
<evidence type="ECO:0000259" key="5">
    <source>
        <dbReference type="Pfam" id="PF00703"/>
    </source>
</evidence>
<evidence type="ECO:0000259" key="6">
    <source>
        <dbReference type="Pfam" id="PF02836"/>
    </source>
</evidence>
<keyword evidence="2" id="KW-0378">Hydrolase</keyword>
<dbReference type="InterPro" id="IPR006104">
    <property type="entry name" value="Glyco_hydro_2_N"/>
</dbReference>
<dbReference type="SUPFAM" id="SSF49303">
    <property type="entry name" value="beta-Galactosidase/glucuronidase domain"/>
    <property type="match status" value="1"/>
</dbReference>
<evidence type="ECO:0000313" key="9">
    <source>
        <dbReference type="Proteomes" id="UP000620550"/>
    </source>
</evidence>
<dbReference type="Pfam" id="PF02837">
    <property type="entry name" value="Glyco_hydro_2_N"/>
    <property type="match status" value="1"/>
</dbReference>
<keyword evidence="3" id="KW-0326">Glycosidase</keyword>
<dbReference type="PANTHER" id="PTHR42732:SF2">
    <property type="entry name" value="BETA-MANNOSIDASE"/>
    <property type="match status" value="1"/>
</dbReference>
<feature type="chain" id="PRO_5045519453" evidence="4">
    <location>
        <begin position="22"/>
        <end position="616"/>
    </location>
</feature>
<dbReference type="Gene3D" id="2.60.40.10">
    <property type="entry name" value="Immunoglobulins"/>
    <property type="match status" value="1"/>
</dbReference>
<feature type="signal peptide" evidence="4">
    <location>
        <begin position="1"/>
        <end position="21"/>
    </location>
</feature>
<dbReference type="Gene3D" id="3.20.20.80">
    <property type="entry name" value="Glycosidases"/>
    <property type="match status" value="1"/>
</dbReference>
<accession>A0ABQ3I2C0</accession>
<protein>
    <submittedName>
        <fullName evidence="8">Beta-galactosidase</fullName>
    </submittedName>
</protein>
<keyword evidence="9" id="KW-1185">Reference proteome</keyword>
<dbReference type="Gene3D" id="2.60.120.260">
    <property type="entry name" value="Galactose-binding domain-like"/>
    <property type="match status" value="1"/>
</dbReference>
<dbReference type="InterPro" id="IPR051913">
    <property type="entry name" value="GH2_Domain-Containing"/>
</dbReference>
<dbReference type="InterPro" id="IPR036156">
    <property type="entry name" value="Beta-gal/glucu_dom_sf"/>
</dbReference>
<feature type="domain" description="Glycosyl hydrolases family 2 sugar binding" evidence="7">
    <location>
        <begin position="100"/>
        <end position="178"/>
    </location>
</feature>
<dbReference type="Pfam" id="PF02836">
    <property type="entry name" value="Glyco_hydro_2_C"/>
    <property type="match status" value="1"/>
</dbReference>
<proteinExistence type="inferred from homology"/>
<dbReference type="RefSeq" id="WP_229826620.1">
    <property type="nucleotide sequence ID" value="NZ_BNAF01000015.1"/>
</dbReference>
<evidence type="ECO:0000256" key="1">
    <source>
        <dbReference type="ARBA" id="ARBA00007401"/>
    </source>
</evidence>
<keyword evidence="4" id="KW-0732">Signal</keyword>
<feature type="domain" description="Glycoside hydrolase family 2 immunoglobulin-like beta-sandwich" evidence="5">
    <location>
        <begin position="217"/>
        <end position="311"/>
    </location>
</feature>
<feature type="domain" description="Glycoside hydrolase family 2 catalytic" evidence="6">
    <location>
        <begin position="355"/>
        <end position="490"/>
    </location>
</feature>
<dbReference type="Pfam" id="PF00703">
    <property type="entry name" value="Glyco_hydro_2"/>
    <property type="match status" value="1"/>
</dbReference>
<name>A0ABQ3I2C0_9SPHI</name>
<dbReference type="SUPFAM" id="SSF49785">
    <property type="entry name" value="Galactose-binding domain-like"/>
    <property type="match status" value="1"/>
</dbReference>
<dbReference type="InterPro" id="IPR008979">
    <property type="entry name" value="Galactose-bd-like_sf"/>
</dbReference>
<sequence>MMKKTMALACVIASSFSLSFAQQWKPAGDKILTTWGEQLNASKPHPEYPRPQLKRTGNWQNLNGLWKYKIADKGEITIPSSWDGDILVPFAVESALSGVGKSVNKDQALWYHNEISVDKKLQKGRVLLHFGAVDWQCDVYLNGQHVGQHEGGFDPFSFDITTVLKKGGKQQLSVRVWDPTSDGPQPRGKQINNPHGIWYTPVTGIWQTVWLEGVPHTYIAKTKQTPDVDASSLHVAADVEGAQAGDLVLLEAYDQGKKIAEKSVTAGNDATLQISNAQLWSPDSPKLYDLKVKVMRKGKVIDQADSYFAMRKMSVGKDAKGIQRMFLNDKFVFHYGPLDQGWWPDGLHTAPSDEALKFDIVKTKEMGFNMIRKHIKVEPARWYRHCDSLGILVWQDMPSGDLGGNVWDMQPGKISNGKHDKERSAASEAIYKKEWKSIMEALHNFPSIVIWVPFNEAWGQFKTKEITEWTMKADPSRLVNSASGGNFSYTGHILDIHNYPDAAMPDPTIFGDKFVLALGEFGGLGLPVEGHTWQQKDNWGYQSFKNKEELQKRYEEVIANLTSLVPLGLSAGVYTQTTDVEVETNGLMTYDRKVIKIPEATLKNIHSKLYSVDVAK</sequence>
<reference evidence="9" key="1">
    <citation type="journal article" date="2019" name="Int. J. Syst. Evol. Microbiol.">
        <title>The Global Catalogue of Microorganisms (GCM) 10K type strain sequencing project: providing services to taxonomists for standard genome sequencing and annotation.</title>
        <authorList>
            <consortium name="The Broad Institute Genomics Platform"/>
            <consortium name="The Broad Institute Genome Sequencing Center for Infectious Disease"/>
            <person name="Wu L."/>
            <person name="Ma J."/>
        </authorList>
    </citation>
    <scope>NUCLEOTIDE SEQUENCE [LARGE SCALE GENOMIC DNA]</scope>
    <source>
        <strain evidence="9">CGMCC 1.12966</strain>
    </source>
</reference>
<dbReference type="PANTHER" id="PTHR42732">
    <property type="entry name" value="BETA-GALACTOSIDASE"/>
    <property type="match status" value="1"/>
</dbReference>
<dbReference type="InterPro" id="IPR006103">
    <property type="entry name" value="Glyco_hydro_2_cat"/>
</dbReference>
<dbReference type="EMBL" id="BNAF01000015">
    <property type="protein sequence ID" value="GHE47259.1"/>
    <property type="molecule type" value="Genomic_DNA"/>
</dbReference>
<evidence type="ECO:0000256" key="3">
    <source>
        <dbReference type="ARBA" id="ARBA00023295"/>
    </source>
</evidence>
<evidence type="ECO:0000256" key="2">
    <source>
        <dbReference type="ARBA" id="ARBA00022801"/>
    </source>
</evidence>
<evidence type="ECO:0000313" key="8">
    <source>
        <dbReference type="EMBL" id="GHE47259.1"/>
    </source>
</evidence>